<reference evidence="2" key="1">
    <citation type="journal article" date="2011" name="Stand. Genomic Sci.">
        <title>Genome sequence of the filamentous, gliding Thiothrix nivea neotype strain (JP2(T)).</title>
        <authorList>
            <person name="Lapidus A."/>
            <person name="Nolan M."/>
            <person name="Lucas S."/>
            <person name="Glavina Del Rio T."/>
            <person name="Tice H."/>
            <person name="Cheng J.F."/>
            <person name="Tapia R."/>
            <person name="Han C."/>
            <person name="Goodwin L."/>
            <person name="Pitluck S."/>
            <person name="Liolios K."/>
            <person name="Pagani I."/>
            <person name="Ivanova N."/>
            <person name="Huntemann M."/>
            <person name="Mavromatis K."/>
            <person name="Mikhailova N."/>
            <person name="Pati A."/>
            <person name="Chen A."/>
            <person name="Palaniappan K."/>
            <person name="Land M."/>
            <person name="Brambilla E.M."/>
            <person name="Rohde M."/>
            <person name="Abt B."/>
            <person name="Verbarg S."/>
            <person name="Goker M."/>
            <person name="Bristow J."/>
            <person name="Eisen J.A."/>
            <person name="Markowitz V."/>
            <person name="Hugenholtz P."/>
            <person name="Kyrpides N.C."/>
            <person name="Klenk H.P."/>
            <person name="Woyke T."/>
        </authorList>
    </citation>
    <scope>NUCLEOTIDE SEQUENCE [LARGE SCALE GENOMIC DNA]</scope>
    <source>
        <strain evidence="2">ATCC 35100 / DSM 5205 / JP2</strain>
    </source>
</reference>
<dbReference type="OrthoDB" id="6862397at2"/>
<dbReference type="Pfam" id="PF11136">
    <property type="entry name" value="DUF2889"/>
    <property type="match status" value="1"/>
</dbReference>
<gene>
    <name evidence="1" type="ORF">Thini_3583</name>
</gene>
<proteinExistence type="predicted"/>
<dbReference type="RefSeq" id="WP_002709978.1">
    <property type="nucleotide sequence ID" value="NZ_JH651384.1"/>
</dbReference>
<accession>A0A656HLC4</accession>
<keyword evidence="2" id="KW-1185">Reference proteome</keyword>
<name>A0A656HLC4_THINJ</name>
<dbReference type="AlphaFoldDB" id="A0A656HLC4"/>
<sequence>MPLSKSVRRKLMHTRVVTCHGYQRDDGLWDIEGHMVDTKPYAFNSIEREGGFIDANEALHDMWVRLTLDGDYKIHAIEAVTDWAPFTGCPRASAVFQGLVGVTIGNGWMRLIKELMGGVRGCTHLTELLGPVATTAFQTIMSSNPGFYGDAAGVLTEPPPYINSCHELHESGVIVKTLWPQFYRPV</sequence>
<dbReference type="EMBL" id="JH651384">
    <property type="protein sequence ID" value="EIJ36089.1"/>
    <property type="molecule type" value="Genomic_DNA"/>
</dbReference>
<evidence type="ECO:0008006" key="3">
    <source>
        <dbReference type="Google" id="ProtNLM"/>
    </source>
</evidence>
<dbReference type="InterPro" id="IPR021312">
    <property type="entry name" value="DUF2889"/>
</dbReference>
<evidence type="ECO:0000313" key="2">
    <source>
        <dbReference type="Proteomes" id="UP000005317"/>
    </source>
</evidence>
<evidence type="ECO:0000313" key="1">
    <source>
        <dbReference type="EMBL" id="EIJ36089.1"/>
    </source>
</evidence>
<protein>
    <recommendedName>
        <fullName evidence="3">DUF2889 domain-containing protein</fullName>
    </recommendedName>
</protein>
<dbReference type="Proteomes" id="UP000005317">
    <property type="component" value="Unassembled WGS sequence"/>
</dbReference>
<organism evidence="1 2">
    <name type="scientific">Thiothrix nivea (strain ATCC 35100 / DSM 5205 / JP2)</name>
    <dbReference type="NCBI Taxonomy" id="870187"/>
    <lineage>
        <taxon>Bacteria</taxon>
        <taxon>Pseudomonadati</taxon>
        <taxon>Pseudomonadota</taxon>
        <taxon>Gammaproteobacteria</taxon>
        <taxon>Thiotrichales</taxon>
        <taxon>Thiotrichaceae</taxon>
        <taxon>Thiothrix</taxon>
    </lineage>
</organism>